<evidence type="ECO:0000313" key="3">
    <source>
        <dbReference type="Proteomes" id="UP000292927"/>
    </source>
</evidence>
<keyword evidence="1" id="KW-1133">Transmembrane helix</keyword>
<dbReference type="AlphaFoldDB" id="A0A4Q7PIQ3"/>
<reference evidence="2 3" key="1">
    <citation type="submission" date="2019-02" db="EMBL/GenBank/DDBJ databases">
        <title>Genomic Encyclopedia of Type Strains, Phase IV (KMG-IV): sequencing the most valuable type-strain genomes for metagenomic binning, comparative biology and taxonomic classification.</title>
        <authorList>
            <person name="Goeker M."/>
        </authorList>
    </citation>
    <scope>NUCLEOTIDE SEQUENCE [LARGE SCALE GENOMIC DNA]</scope>
    <source>
        <strain evidence="2 3">DSM 29486</strain>
    </source>
</reference>
<accession>A0A4Q7PIQ3</accession>
<keyword evidence="1" id="KW-0812">Transmembrane</keyword>
<feature type="transmembrane region" description="Helical" evidence="1">
    <location>
        <begin position="6"/>
        <end position="24"/>
    </location>
</feature>
<gene>
    <name evidence="2" type="ORF">EV209_1797</name>
</gene>
<dbReference type="EMBL" id="SGXF01000003">
    <property type="protein sequence ID" value="RZT00485.1"/>
    <property type="molecule type" value="Genomic_DNA"/>
</dbReference>
<protein>
    <submittedName>
        <fullName evidence="2">Holin family Hol44 protein (Superfamily V)</fullName>
    </submittedName>
</protein>
<dbReference type="Pfam" id="PF16079">
    <property type="entry name" value="Phage_holin_5_2"/>
    <property type="match status" value="1"/>
</dbReference>
<dbReference type="OrthoDB" id="1735219at2"/>
<dbReference type="RefSeq" id="WP_130435097.1">
    <property type="nucleotide sequence ID" value="NZ_SGXF01000003.1"/>
</dbReference>
<dbReference type="Proteomes" id="UP000292927">
    <property type="component" value="Unassembled WGS sequence"/>
</dbReference>
<comment type="caution">
    <text evidence="2">The sequence shown here is derived from an EMBL/GenBank/DDBJ whole genome shotgun (WGS) entry which is preliminary data.</text>
</comment>
<name>A0A4Q7PIQ3_9FIRM</name>
<feature type="transmembrane region" description="Helical" evidence="1">
    <location>
        <begin position="31"/>
        <end position="51"/>
    </location>
</feature>
<proteinExistence type="predicted"/>
<keyword evidence="3" id="KW-1185">Reference proteome</keyword>
<evidence type="ECO:0000256" key="1">
    <source>
        <dbReference type="SAM" id="Phobius"/>
    </source>
</evidence>
<keyword evidence="1" id="KW-0472">Membrane</keyword>
<feature type="transmembrane region" description="Helical" evidence="1">
    <location>
        <begin position="63"/>
        <end position="80"/>
    </location>
</feature>
<evidence type="ECO:0000313" key="2">
    <source>
        <dbReference type="EMBL" id="RZT00485.1"/>
    </source>
</evidence>
<dbReference type="InterPro" id="IPR032111">
    <property type="entry name" value="Clostridium_phage_holin"/>
</dbReference>
<sequence>MEFGITGVAGVTVICYLAAQLVKATPLDKKWLPGICGLLGAILGAIGLYTMPGWPSSDILDSIAIGIVSGFAATGVHQMYKQMKTKQEEQK</sequence>
<organism evidence="2 3">
    <name type="scientific">Cuneatibacter caecimuris</name>
    <dbReference type="NCBI Taxonomy" id="1796618"/>
    <lineage>
        <taxon>Bacteria</taxon>
        <taxon>Bacillati</taxon>
        <taxon>Bacillota</taxon>
        <taxon>Clostridia</taxon>
        <taxon>Lachnospirales</taxon>
        <taxon>Lachnospiraceae</taxon>
        <taxon>Cuneatibacter</taxon>
    </lineage>
</organism>